<organism evidence="4 5">
    <name type="scientific">Eutypa lata (strain UCR-EL1)</name>
    <name type="common">Grapevine dieback disease fungus</name>
    <name type="synonym">Eutypa armeniacae</name>
    <dbReference type="NCBI Taxonomy" id="1287681"/>
    <lineage>
        <taxon>Eukaryota</taxon>
        <taxon>Fungi</taxon>
        <taxon>Dikarya</taxon>
        <taxon>Ascomycota</taxon>
        <taxon>Pezizomycotina</taxon>
        <taxon>Sordariomycetes</taxon>
        <taxon>Xylariomycetidae</taxon>
        <taxon>Xylariales</taxon>
        <taxon>Diatrypaceae</taxon>
        <taxon>Eutypa</taxon>
    </lineage>
</organism>
<dbReference type="PANTHER" id="PTHR45348">
    <property type="entry name" value="HYPOTHETICAL OXIDOREDUCTASE (EUROFUNG)"/>
    <property type="match status" value="1"/>
</dbReference>
<dbReference type="PANTHER" id="PTHR45348:SF5">
    <property type="entry name" value="OXIDOREDUCTASE, PUTATIVE (AFU_ORTHOLOGUE AFUA_8G01420)-RELATED"/>
    <property type="match status" value="1"/>
</dbReference>
<dbReference type="Gene3D" id="3.90.180.10">
    <property type="entry name" value="Medium-chain alcohol dehydrogenases, catalytic domain"/>
    <property type="match status" value="1"/>
</dbReference>
<dbReference type="InterPro" id="IPR036291">
    <property type="entry name" value="NAD(P)-bd_dom_sf"/>
</dbReference>
<dbReference type="AlphaFoldDB" id="M7SDA3"/>
<dbReference type="CDD" id="cd08249">
    <property type="entry name" value="enoyl_reductase_like"/>
    <property type="match status" value="1"/>
</dbReference>
<feature type="domain" description="Enoyl reductase (ER)" evidence="3">
    <location>
        <begin position="9"/>
        <end position="327"/>
    </location>
</feature>
<sequence length="341" mass="36452">MKAAFVSIGPKVRVEDVPIPKPNEDQVLIKVVVSGSNPKDWKAPAWLNDNNHQGDDIAGIVHEVGSNVTEFKPGDRVAAFHEMRTPNGSYAEYAIAWQHTTFHIPKSTTFEEAAAIPLAAMTSAIALYDKLGLPQPWHPATEPIPLVIYGAASAVGSYAVQLAQRSNIHPLICVAGKSTAHVEALIDRSKGDTIVDYREGDDAVVAGIKKAGNGAKLRYGLDATSEHGSYTNLGKALDAEGKPTITVVLTLSDEEKAKVAPHVDVALTMVGAVHGDAKDFGFVYFRYLGRALQEGWFKPQPQVVVPGGLAGVQKALEDLKEGRANAVKYVFRIADTEGVGA</sequence>
<dbReference type="Pfam" id="PF08240">
    <property type="entry name" value="ADH_N"/>
    <property type="match status" value="1"/>
</dbReference>
<dbReference type="OMA" id="GWFKPHP"/>
<dbReference type="SUPFAM" id="SSF51735">
    <property type="entry name" value="NAD(P)-binding Rossmann-fold domains"/>
    <property type="match status" value="1"/>
</dbReference>
<evidence type="ECO:0000313" key="5">
    <source>
        <dbReference type="Proteomes" id="UP000012174"/>
    </source>
</evidence>
<accession>M7SDA3</accession>
<name>M7SDA3_EUTLA</name>
<keyword evidence="5" id="KW-1185">Reference proteome</keyword>
<gene>
    <name evidence="4" type="ORF">UCREL1_10919</name>
</gene>
<evidence type="ECO:0000256" key="1">
    <source>
        <dbReference type="ARBA" id="ARBA00008072"/>
    </source>
</evidence>
<evidence type="ECO:0000256" key="2">
    <source>
        <dbReference type="ARBA" id="ARBA00023002"/>
    </source>
</evidence>
<dbReference type="EMBL" id="KB707488">
    <property type="protein sequence ID" value="EMR62153.1"/>
    <property type="molecule type" value="Genomic_DNA"/>
</dbReference>
<dbReference type="InterPro" id="IPR011032">
    <property type="entry name" value="GroES-like_sf"/>
</dbReference>
<dbReference type="STRING" id="1287681.M7SDA3"/>
<keyword evidence="2" id="KW-0560">Oxidoreductase</keyword>
<dbReference type="KEGG" id="ela:UCREL1_10919"/>
<evidence type="ECO:0000259" key="3">
    <source>
        <dbReference type="SMART" id="SM00829"/>
    </source>
</evidence>
<dbReference type="SMART" id="SM00829">
    <property type="entry name" value="PKS_ER"/>
    <property type="match status" value="1"/>
</dbReference>
<dbReference type="InterPro" id="IPR047122">
    <property type="entry name" value="Trans-enoyl_RdTase-like"/>
</dbReference>
<evidence type="ECO:0000313" key="4">
    <source>
        <dbReference type="EMBL" id="EMR62153.1"/>
    </source>
</evidence>
<proteinExistence type="inferred from homology"/>
<dbReference type="Proteomes" id="UP000012174">
    <property type="component" value="Unassembled WGS sequence"/>
</dbReference>
<dbReference type="HOGENOM" id="CLU_026673_16_0_1"/>
<dbReference type="GO" id="GO:0016651">
    <property type="term" value="F:oxidoreductase activity, acting on NAD(P)H"/>
    <property type="evidence" value="ECO:0007669"/>
    <property type="project" value="InterPro"/>
</dbReference>
<dbReference type="SUPFAM" id="SSF50129">
    <property type="entry name" value="GroES-like"/>
    <property type="match status" value="1"/>
</dbReference>
<dbReference type="Gene3D" id="3.40.50.720">
    <property type="entry name" value="NAD(P)-binding Rossmann-like Domain"/>
    <property type="match status" value="1"/>
</dbReference>
<dbReference type="OrthoDB" id="3233595at2759"/>
<dbReference type="InterPro" id="IPR013154">
    <property type="entry name" value="ADH-like_N"/>
</dbReference>
<dbReference type="InterPro" id="IPR020843">
    <property type="entry name" value="ER"/>
</dbReference>
<dbReference type="eggNOG" id="KOG1198">
    <property type="taxonomic scope" value="Eukaryota"/>
</dbReference>
<protein>
    <submittedName>
        <fullName evidence="4">Putative alcohol dehydrogenase-like protein</fullName>
    </submittedName>
</protein>
<reference evidence="5" key="1">
    <citation type="journal article" date="2013" name="Genome Announc.">
        <title>Draft genome sequence of the grapevine dieback fungus Eutypa lata UCR-EL1.</title>
        <authorList>
            <person name="Blanco-Ulate B."/>
            <person name="Rolshausen P.E."/>
            <person name="Cantu D."/>
        </authorList>
    </citation>
    <scope>NUCLEOTIDE SEQUENCE [LARGE SCALE GENOMIC DNA]</scope>
    <source>
        <strain evidence="5">UCR-EL1</strain>
    </source>
</reference>
<comment type="similarity">
    <text evidence="1">Belongs to the zinc-containing alcohol dehydrogenase family.</text>
</comment>